<dbReference type="PANTHER" id="PTHR32182">
    <property type="entry name" value="DNA REPLICATION AND REPAIR PROTEIN RECF"/>
    <property type="match status" value="1"/>
</dbReference>
<dbReference type="Pfam" id="PF13304">
    <property type="entry name" value="AAA_21"/>
    <property type="match status" value="1"/>
</dbReference>
<comment type="caution">
    <text evidence="2">The sequence shown here is derived from an EMBL/GenBank/DDBJ whole genome shotgun (WGS) entry which is preliminary data.</text>
</comment>
<evidence type="ECO:0000313" key="2">
    <source>
        <dbReference type="EMBL" id="KIS35780.1"/>
    </source>
</evidence>
<dbReference type="GO" id="GO:0005524">
    <property type="term" value="F:ATP binding"/>
    <property type="evidence" value="ECO:0007669"/>
    <property type="project" value="InterPro"/>
</dbReference>
<evidence type="ECO:0000313" key="3">
    <source>
        <dbReference type="Proteomes" id="UP000050700"/>
    </source>
</evidence>
<dbReference type="InterPro" id="IPR003959">
    <property type="entry name" value="ATPase_AAA_core"/>
</dbReference>
<dbReference type="AlphaFoldDB" id="A0A0D0HP16"/>
<protein>
    <submittedName>
        <fullName evidence="2">Putative ATPase</fullName>
    </submittedName>
</protein>
<accession>A0A0D0HP16</accession>
<dbReference type="EMBL" id="JMQP01000002">
    <property type="protein sequence ID" value="KIS35780.1"/>
    <property type="molecule type" value="Genomic_DNA"/>
</dbReference>
<dbReference type="InterPro" id="IPR027417">
    <property type="entry name" value="P-loop_NTPase"/>
</dbReference>
<proteinExistence type="predicted"/>
<gene>
    <name evidence="2" type="ORF">NTHI1209_01392</name>
</gene>
<sequence length="365" mass="42692">MLKRLYIHNYKAFQNFEIKFDDLDSMLCLGKNGAGKSSLVEVFHIFQKIGEGKSQLSDLIDKSCFNFINNDLPMQLELEVELQNEQIKYLLLLDFPNDFNACRVIKERLTVNDIHILDRENGEVSYKTKNNQEIADFFLDWHIFALPIFKPRKQELISIQNFKNWLANIIVISPVPALMANYQNEQLALKPNYFSDNLNSWITKLFSEKPRSYQYIYEYLNLVFPDLEEIDNSEEQLSFKFKSNGEGYLKLSQLSYGERIFVLWAAILASVKLGLISVCVWDEPENYISLLEIQFYFNTLKQNFDNKALFIATSHNPETIRMFPTDDIFILSRKNHFEPVRLQFISELGIKNDIVDLIKAGLVEL</sequence>
<dbReference type="GO" id="GO:0016887">
    <property type="term" value="F:ATP hydrolysis activity"/>
    <property type="evidence" value="ECO:0007669"/>
    <property type="project" value="InterPro"/>
</dbReference>
<name>A0A0D0HP16_HAEIF</name>
<dbReference type="Gene3D" id="3.40.50.300">
    <property type="entry name" value="P-loop containing nucleotide triphosphate hydrolases"/>
    <property type="match status" value="1"/>
</dbReference>
<dbReference type="Proteomes" id="UP000050700">
    <property type="component" value="Unassembled WGS sequence"/>
</dbReference>
<dbReference type="PATRIC" id="fig|727.564.peg.398"/>
<dbReference type="RefSeq" id="WP_005664980.1">
    <property type="nucleotide sequence ID" value="NZ_BGNA01000012.1"/>
</dbReference>
<feature type="domain" description="ATPase AAA-type core" evidence="1">
    <location>
        <begin position="30"/>
        <end position="320"/>
    </location>
</feature>
<dbReference type="GO" id="GO:0000731">
    <property type="term" value="P:DNA synthesis involved in DNA repair"/>
    <property type="evidence" value="ECO:0007669"/>
    <property type="project" value="TreeGrafter"/>
</dbReference>
<dbReference type="PANTHER" id="PTHR32182:SF22">
    <property type="entry name" value="ATP-DEPENDENT ENDONUCLEASE, OLD FAMILY-RELATED"/>
    <property type="match status" value="1"/>
</dbReference>
<evidence type="ECO:0000259" key="1">
    <source>
        <dbReference type="Pfam" id="PF13304"/>
    </source>
</evidence>
<dbReference type="GO" id="GO:0006302">
    <property type="term" value="P:double-strand break repair"/>
    <property type="evidence" value="ECO:0007669"/>
    <property type="project" value="TreeGrafter"/>
</dbReference>
<reference evidence="2 3" key="1">
    <citation type="submission" date="2014-05" db="EMBL/GenBank/DDBJ databases">
        <title>Methylome analysis of the phasevarions of Haemophilus influenzae.</title>
        <authorList>
            <person name="Atack J.M."/>
            <person name="Fox K.L."/>
            <person name="Power P.M."/>
            <person name="Clark T."/>
            <person name="Jurcisek J."/>
            <person name="Korlach J."/>
            <person name="Bakaletz L.O."/>
            <person name="Jennings M.P."/>
        </authorList>
    </citation>
    <scope>NUCLEOTIDE SEQUENCE [LARGE SCALE GENOMIC DNA]</scope>
    <source>
        <strain evidence="2 3">1209</strain>
    </source>
</reference>
<organism evidence="2 3">
    <name type="scientific">Haemophilus influenzae</name>
    <dbReference type="NCBI Taxonomy" id="727"/>
    <lineage>
        <taxon>Bacteria</taxon>
        <taxon>Pseudomonadati</taxon>
        <taxon>Pseudomonadota</taxon>
        <taxon>Gammaproteobacteria</taxon>
        <taxon>Pasteurellales</taxon>
        <taxon>Pasteurellaceae</taxon>
        <taxon>Haemophilus</taxon>
    </lineage>
</organism>
<dbReference type="SUPFAM" id="SSF52540">
    <property type="entry name" value="P-loop containing nucleoside triphosphate hydrolases"/>
    <property type="match status" value="1"/>
</dbReference>